<dbReference type="EMBL" id="SPHZ02000005">
    <property type="protein sequence ID" value="KAF0917098.1"/>
    <property type="molecule type" value="Genomic_DNA"/>
</dbReference>
<proteinExistence type="predicted"/>
<gene>
    <name evidence="2" type="ORF">E2562_016905</name>
</gene>
<evidence type="ECO:0000256" key="1">
    <source>
        <dbReference type="SAM" id="MobiDB-lite"/>
    </source>
</evidence>
<evidence type="ECO:0000313" key="2">
    <source>
        <dbReference type="EMBL" id="KAF0917098.1"/>
    </source>
</evidence>
<sequence length="62" mass="6731">MAGMKQRLWREEDTGSSSSSLGMAGFDLELVAMDLGFGRWTRLRAASAWKGGGSGQQRHVSN</sequence>
<name>A0A6G1DWU8_9ORYZ</name>
<dbReference type="AlphaFoldDB" id="A0A6G1DWU8"/>
<dbReference type="Proteomes" id="UP000479710">
    <property type="component" value="Unassembled WGS sequence"/>
</dbReference>
<keyword evidence="3" id="KW-1185">Reference proteome</keyword>
<organism evidence="2 3">
    <name type="scientific">Oryza meyeriana var. granulata</name>
    <dbReference type="NCBI Taxonomy" id="110450"/>
    <lineage>
        <taxon>Eukaryota</taxon>
        <taxon>Viridiplantae</taxon>
        <taxon>Streptophyta</taxon>
        <taxon>Embryophyta</taxon>
        <taxon>Tracheophyta</taxon>
        <taxon>Spermatophyta</taxon>
        <taxon>Magnoliopsida</taxon>
        <taxon>Liliopsida</taxon>
        <taxon>Poales</taxon>
        <taxon>Poaceae</taxon>
        <taxon>BOP clade</taxon>
        <taxon>Oryzoideae</taxon>
        <taxon>Oryzeae</taxon>
        <taxon>Oryzinae</taxon>
        <taxon>Oryza</taxon>
        <taxon>Oryza meyeriana</taxon>
    </lineage>
</organism>
<protein>
    <submittedName>
        <fullName evidence="2">Uncharacterized protein</fullName>
    </submittedName>
</protein>
<accession>A0A6G1DWU8</accession>
<comment type="caution">
    <text evidence="2">The sequence shown here is derived from an EMBL/GenBank/DDBJ whole genome shotgun (WGS) entry which is preliminary data.</text>
</comment>
<evidence type="ECO:0000313" key="3">
    <source>
        <dbReference type="Proteomes" id="UP000479710"/>
    </source>
</evidence>
<feature type="region of interest" description="Disordered" evidence="1">
    <location>
        <begin position="1"/>
        <end position="22"/>
    </location>
</feature>
<reference evidence="2 3" key="1">
    <citation type="submission" date="2019-11" db="EMBL/GenBank/DDBJ databases">
        <title>Whole genome sequence of Oryza granulata.</title>
        <authorList>
            <person name="Li W."/>
        </authorList>
    </citation>
    <scope>NUCLEOTIDE SEQUENCE [LARGE SCALE GENOMIC DNA]</scope>
    <source>
        <strain evidence="3">cv. Menghai</strain>
        <tissue evidence="2">Leaf</tissue>
    </source>
</reference>